<evidence type="ECO:0000313" key="5">
    <source>
        <dbReference type="Proteomes" id="UP001523543"/>
    </source>
</evidence>
<name>A0ABT1EP17_9PROT</name>
<feature type="domain" description="Thiamine phosphate synthase/TenI" evidence="3">
    <location>
        <begin position="30"/>
        <end position="172"/>
    </location>
</feature>
<dbReference type="InterPro" id="IPR022998">
    <property type="entry name" value="ThiamineP_synth_TenI"/>
</dbReference>
<proteinExistence type="predicted"/>
<dbReference type="PANTHER" id="PTHR20857:SF23">
    <property type="entry name" value="THIAMINE BIOSYNTHETIC BIFUNCTIONAL ENZYME"/>
    <property type="match status" value="1"/>
</dbReference>
<protein>
    <submittedName>
        <fullName evidence="4">Thiamine phosphate synthase</fullName>
    </submittedName>
</protein>
<dbReference type="RefSeq" id="WP_231866445.1">
    <property type="nucleotide sequence ID" value="NZ_JAMYZR010000003.1"/>
</dbReference>
<organism evidence="4 5">
    <name type="scientific">Acetobacter cerevisiae</name>
    <dbReference type="NCBI Taxonomy" id="178900"/>
    <lineage>
        <taxon>Bacteria</taxon>
        <taxon>Pseudomonadati</taxon>
        <taxon>Pseudomonadota</taxon>
        <taxon>Alphaproteobacteria</taxon>
        <taxon>Acetobacterales</taxon>
        <taxon>Acetobacteraceae</taxon>
        <taxon>Acetobacter</taxon>
    </lineage>
</organism>
<dbReference type="CDD" id="cd00564">
    <property type="entry name" value="TMP_TenI"/>
    <property type="match status" value="1"/>
</dbReference>
<sequence>MTTGQGAGMTAYDVYLATPVLRDVEAFLPDLARGMQQHTPAAVLLRLADAPDAELIKHIQTVQSVVQAQDIALMLEDRPALATRTGCDGVHLSTGFAEASVKDVRKQIGDDLQLGVSVGGSRDAAMRAGEAGADYISFSTAIPVVPAEGEAPESLTDLVRWWCLVMELPAVVEVEDPAQVAPFVQVGADFILPGAAFWENPSLWAFSG</sequence>
<dbReference type="EMBL" id="JAMYZR010000003">
    <property type="protein sequence ID" value="MCP1245122.1"/>
    <property type="molecule type" value="Genomic_DNA"/>
</dbReference>
<dbReference type="InterPro" id="IPR036206">
    <property type="entry name" value="ThiamineP_synth_sf"/>
</dbReference>
<dbReference type="Proteomes" id="UP001523543">
    <property type="component" value="Unassembled WGS sequence"/>
</dbReference>
<evidence type="ECO:0000259" key="3">
    <source>
        <dbReference type="Pfam" id="PF02581"/>
    </source>
</evidence>
<keyword evidence="5" id="KW-1185">Reference proteome</keyword>
<evidence type="ECO:0000313" key="4">
    <source>
        <dbReference type="EMBL" id="MCP1245122.1"/>
    </source>
</evidence>
<dbReference type="InterPro" id="IPR013785">
    <property type="entry name" value="Aldolase_TIM"/>
</dbReference>
<comment type="pathway">
    <text evidence="1">Cofactor biosynthesis; thiamine diphosphate biosynthesis.</text>
</comment>
<dbReference type="Gene3D" id="3.20.20.70">
    <property type="entry name" value="Aldolase class I"/>
    <property type="match status" value="1"/>
</dbReference>
<dbReference type="PANTHER" id="PTHR20857">
    <property type="entry name" value="THIAMINE-PHOSPHATE PYROPHOSPHORYLASE"/>
    <property type="match status" value="1"/>
</dbReference>
<comment type="caution">
    <text evidence="4">The sequence shown here is derived from an EMBL/GenBank/DDBJ whole genome shotgun (WGS) entry which is preliminary data.</text>
</comment>
<reference evidence="4 5" key="1">
    <citation type="submission" date="2022-06" db="EMBL/GenBank/DDBJ databases">
        <title>Acetobacer genomes from food samples.</title>
        <authorList>
            <person name="Sombolestani A."/>
        </authorList>
    </citation>
    <scope>NUCLEOTIDE SEQUENCE [LARGE SCALE GENOMIC DNA]</scope>
    <source>
        <strain evidence="4 5">R-83281</strain>
    </source>
</reference>
<keyword evidence="2" id="KW-0784">Thiamine biosynthesis</keyword>
<dbReference type="SUPFAM" id="SSF51391">
    <property type="entry name" value="Thiamin phosphate synthase"/>
    <property type="match status" value="1"/>
</dbReference>
<evidence type="ECO:0000256" key="2">
    <source>
        <dbReference type="ARBA" id="ARBA00022977"/>
    </source>
</evidence>
<evidence type="ECO:0000256" key="1">
    <source>
        <dbReference type="ARBA" id="ARBA00004948"/>
    </source>
</evidence>
<dbReference type="Pfam" id="PF02581">
    <property type="entry name" value="TMP-TENI"/>
    <property type="match status" value="1"/>
</dbReference>
<accession>A0ABT1EP17</accession>
<gene>
    <name evidence="4" type="ORF">NKW54_04115</name>
</gene>